<dbReference type="EMBL" id="BNCQ01000007">
    <property type="protein sequence ID" value="GIL99823.1"/>
    <property type="molecule type" value="Genomic_DNA"/>
</dbReference>
<dbReference type="AlphaFoldDB" id="A0A8J4C2F9"/>
<gene>
    <name evidence="1" type="ORF">Vretimale_4793</name>
</gene>
<name>A0A8J4C2F9_9CHLO</name>
<proteinExistence type="predicted"/>
<accession>A0A8J4C2F9</accession>
<evidence type="ECO:0000313" key="1">
    <source>
        <dbReference type="EMBL" id="GIL99823.1"/>
    </source>
</evidence>
<reference evidence="1" key="1">
    <citation type="journal article" date="2021" name="Proc. Natl. Acad. Sci. U.S.A.">
        <title>Three genomes in the algal genus Volvox reveal the fate of a haploid sex-determining region after a transition to homothallism.</title>
        <authorList>
            <person name="Yamamoto K."/>
            <person name="Hamaji T."/>
            <person name="Kawai-Toyooka H."/>
            <person name="Matsuzaki R."/>
            <person name="Takahashi F."/>
            <person name="Nishimura Y."/>
            <person name="Kawachi M."/>
            <person name="Noguchi H."/>
            <person name="Minakuchi Y."/>
            <person name="Umen J.G."/>
            <person name="Toyoda A."/>
            <person name="Nozaki H."/>
        </authorList>
    </citation>
    <scope>NUCLEOTIDE SEQUENCE</scope>
    <source>
        <strain evidence="1">NIES-3785</strain>
    </source>
</reference>
<dbReference type="OrthoDB" id="550331at2759"/>
<sequence length="104" mass="11988">MPAVYTSLLHFLLGAWALEVNRPNGRPKEQRWCRVCNNADSVEDEYHVMMECPAYDDIRADLASLGVGQDSTMLQIMSMQDRLRLARIIHSIRQRRVSQQVGRT</sequence>
<comment type="caution">
    <text evidence="1">The sequence shown here is derived from an EMBL/GenBank/DDBJ whole genome shotgun (WGS) entry which is preliminary data.</text>
</comment>
<organism evidence="1 2">
    <name type="scientific">Volvox reticuliferus</name>
    <dbReference type="NCBI Taxonomy" id="1737510"/>
    <lineage>
        <taxon>Eukaryota</taxon>
        <taxon>Viridiplantae</taxon>
        <taxon>Chlorophyta</taxon>
        <taxon>core chlorophytes</taxon>
        <taxon>Chlorophyceae</taxon>
        <taxon>CS clade</taxon>
        <taxon>Chlamydomonadales</taxon>
        <taxon>Volvocaceae</taxon>
        <taxon>Volvox</taxon>
    </lineage>
</organism>
<protein>
    <submittedName>
        <fullName evidence="1">Uncharacterized protein</fullName>
    </submittedName>
</protein>
<dbReference type="Proteomes" id="UP000722791">
    <property type="component" value="Unassembled WGS sequence"/>
</dbReference>
<evidence type="ECO:0000313" key="2">
    <source>
        <dbReference type="Proteomes" id="UP000722791"/>
    </source>
</evidence>